<reference evidence="1" key="2">
    <citation type="submission" date="2015-03" db="EMBL/GenBank/DDBJ databases">
        <authorList>
            <person name="Chow C.-E.T."/>
            <person name="Winget D.M."/>
            <person name="White R.A.III."/>
            <person name="Hallam S.J."/>
            <person name="Suttle C.A."/>
        </authorList>
    </citation>
    <scope>NUCLEOTIDE SEQUENCE</scope>
    <source>
        <strain evidence="1">Anoxic3_9</strain>
    </source>
</reference>
<organism evidence="1">
    <name type="scientific">uncultured marine virus</name>
    <dbReference type="NCBI Taxonomy" id="186617"/>
    <lineage>
        <taxon>Viruses</taxon>
        <taxon>environmental samples</taxon>
    </lineage>
</organism>
<reference evidence="1" key="1">
    <citation type="journal article" date="2015" name="Front. Microbiol.">
        <title>Combining genomic sequencing methods to explore viral diversity and reveal potential virus-host interactions.</title>
        <authorList>
            <person name="Chow C.E."/>
            <person name="Winget D.M."/>
            <person name="White R.A.III."/>
            <person name="Hallam S.J."/>
            <person name="Suttle C.A."/>
        </authorList>
    </citation>
    <scope>NUCLEOTIDE SEQUENCE</scope>
    <source>
        <strain evidence="1">Anoxic3_9</strain>
    </source>
</reference>
<name>A0A0F7L4M5_9VIRU</name>
<protein>
    <submittedName>
        <fullName evidence="1">Uncharacterized protein</fullName>
    </submittedName>
</protein>
<accession>A0A0F7L4M5</accession>
<sequence>MFFEEFYLISFSFYSHPWVCHEYASDSEDYRILLLNIFSRNFLLNTALSFS</sequence>
<evidence type="ECO:0000313" key="1">
    <source>
        <dbReference type="EMBL" id="AKH46477.1"/>
    </source>
</evidence>
<dbReference type="EMBL" id="KR029584">
    <property type="protein sequence ID" value="AKH46477.1"/>
    <property type="molecule type" value="Genomic_DNA"/>
</dbReference>
<proteinExistence type="predicted"/>